<dbReference type="EMBL" id="NBSK02000001">
    <property type="protein sequence ID" value="KAJ0225383.1"/>
    <property type="molecule type" value="Genomic_DNA"/>
</dbReference>
<keyword evidence="3" id="KW-0238">DNA-binding</keyword>
<dbReference type="CDD" id="cd11393">
    <property type="entry name" value="bHLH_AtbHLH_like"/>
    <property type="match status" value="1"/>
</dbReference>
<dbReference type="SMART" id="SM00353">
    <property type="entry name" value="HLH"/>
    <property type="match status" value="1"/>
</dbReference>
<evidence type="ECO:0000313" key="8">
    <source>
        <dbReference type="Proteomes" id="UP000235145"/>
    </source>
</evidence>
<keyword evidence="4" id="KW-0804">Transcription</keyword>
<dbReference type="PANTHER" id="PTHR45914:SF24">
    <property type="entry name" value="BHLH DOMAIN-CONTAINING PROTEIN"/>
    <property type="match status" value="1"/>
</dbReference>
<dbReference type="InterPro" id="IPR045239">
    <property type="entry name" value="bHLH95_bHLH"/>
</dbReference>
<dbReference type="GO" id="GO:0005634">
    <property type="term" value="C:nucleus"/>
    <property type="evidence" value="ECO:0000318"/>
    <property type="project" value="GO_Central"/>
</dbReference>
<dbReference type="InterPro" id="IPR011598">
    <property type="entry name" value="bHLH_dom"/>
</dbReference>
<dbReference type="Proteomes" id="UP000235145">
    <property type="component" value="Unassembled WGS sequence"/>
</dbReference>
<organism evidence="7 8">
    <name type="scientific">Lactuca sativa</name>
    <name type="common">Garden lettuce</name>
    <dbReference type="NCBI Taxonomy" id="4236"/>
    <lineage>
        <taxon>Eukaryota</taxon>
        <taxon>Viridiplantae</taxon>
        <taxon>Streptophyta</taxon>
        <taxon>Embryophyta</taxon>
        <taxon>Tracheophyta</taxon>
        <taxon>Spermatophyta</taxon>
        <taxon>Magnoliopsida</taxon>
        <taxon>eudicotyledons</taxon>
        <taxon>Gunneridae</taxon>
        <taxon>Pentapetalae</taxon>
        <taxon>asterids</taxon>
        <taxon>campanulids</taxon>
        <taxon>Asterales</taxon>
        <taxon>Asteraceae</taxon>
        <taxon>Cichorioideae</taxon>
        <taxon>Cichorieae</taxon>
        <taxon>Lactucinae</taxon>
        <taxon>Lactuca</taxon>
    </lineage>
</organism>
<dbReference type="AlphaFoldDB" id="A0A9R1WNR3"/>
<dbReference type="GO" id="GO:0046983">
    <property type="term" value="F:protein dimerization activity"/>
    <property type="evidence" value="ECO:0007669"/>
    <property type="project" value="InterPro"/>
</dbReference>
<dbReference type="Gene3D" id="4.10.280.10">
    <property type="entry name" value="Helix-loop-helix DNA-binding domain"/>
    <property type="match status" value="1"/>
</dbReference>
<dbReference type="GO" id="GO:0000978">
    <property type="term" value="F:RNA polymerase II cis-regulatory region sequence-specific DNA binding"/>
    <property type="evidence" value="ECO:0000318"/>
    <property type="project" value="GO_Central"/>
</dbReference>
<dbReference type="GO" id="GO:0006357">
    <property type="term" value="P:regulation of transcription by RNA polymerase II"/>
    <property type="evidence" value="ECO:0000318"/>
    <property type="project" value="GO_Central"/>
</dbReference>
<reference evidence="7 8" key="1">
    <citation type="journal article" date="2017" name="Nat. Commun.">
        <title>Genome assembly with in vitro proximity ligation data and whole-genome triplication in lettuce.</title>
        <authorList>
            <person name="Reyes-Chin-Wo S."/>
            <person name="Wang Z."/>
            <person name="Yang X."/>
            <person name="Kozik A."/>
            <person name="Arikit S."/>
            <person name="Song C."/>
            <person name="Xia L."/>
            <person name="Froenicke L."/>
            <person name="Lavelle D.O."/>
            <person name="Truco M.J."/>
            <person name="Xia R."/>
            <person name="Zhu S."/>
            <person name="Xu C."/>
            <person name="Xu H."/>
            <person name="Xu X."/>
            <person name="Cox K."/>
            <person name="Korf I."/>
            <person name="Meyers B.C."/>
            <person name="Michelmore R.W."/>
        </authorList>
    </citation>
    <scope>NUCLEOTIDE SEQUENCE [LARGE SCALE GENOMIC DNA]</scope>
    <source>
        <strain evidence="8">cv. Salinas</strain>
        <tissue evidence="7">Seedlings</tissue>
    </source>
</reference>
<evidence type="ECO:0000256" key="3">
    <source>
        <dbReference type="ARBA" id="ARBA00023125"/>
    </source>
</evidence>
<dbReference type="SUPFAM" id="SSF47459">
    <property type="entry name" value="HLH, helix-loop-helix DNA-binding domain"/>
    <property type="match status" value="1"/>
</dbReference>
<evidence type="ECO:0000256" key="1">
    <source>
        <dbReference type="ARBA" id="ARBA00004123"/>
    </source>
</evidence>
<dbReference type="PANTHER" id="PTHR45914">
    <property type="entry name" value="TRANSCRIPTION FACTOR HEC3-RELATED"/>
    <property type="match status" value="1"/>
</dbReference>
<dbReference type="InterPro" id="IPR036638">
    <property type="entry name" value="HLH_DNA-bd_sf"/>
</dbReference>
<dbReference type="PROSITE" id="PS50888">
    <property type="entry name" value="BHLH"/>
    <property type="match status" value="1"/>
</dbReference>
<dbReference type="GO" id="GO:0000981">
    <property type="term" value="F:DNA-binding transcription factor activity, RNA polymerase II-specific"/>
    <property type="evidence" value="ECO:0000318"/>
    <property type="project" value="GO_Central"/>
</dbReference>
<accession>A0A9R1WNR3</accession>
<gene>
    <name evidence="7" type="ORF">LSAT_V11C100014180</name>
</gene>
<evidence type="ECO:0000256" key="2">
    <source>
        <dbReference type="ARBA" id="ARBA00023015"/>
    </source>
</evidence>
<evidence type="ECO:0000256" key="4">
    <source>
        <dbReference type="ARBA" id="ARBA00023163"/>
    </source>
</evidence>
<dbReference type="InterPro" id="IPR045843">
    <property type="entry name" value="IND-like"/>
</dbReference>
<proteinExistence type="predicted"/>
<comment type="caution">
    <text evidence="7">The sequence shown here is derived from an EMBL/GenBank/DDBJ whole genome shotgun (WGS) entry which is preliminary data.</text>
</comment>
<sequence>MVHSHSIKALPSSMAAFSFATNCHWPTFQQLHQDTAVFPPSPELLSFHDNFTFSDTCINNPFSSLESNHHFSSFNNGVTTTKLSFHSPVRYPTLSSSYLPPITTQQHRLPKPLPDLTQLSSFTHGQYSPYPQNLNVWPMEQLQPELPPLPEIYHYGGSAVDPVMDTFQVKESNGVHVTTGNRNVGGRLSAQSMAARIRRRRISEKTLELGKLVPGGHRMNTAEMFQAAFKYVKFLQAQVGVLQHIGSSQEQSEELHALVTSRSVQEKLYHAEKCIVTRTLGESLAVDHQGINDK</sequence>
<keyword evidence="8" id="KW-1185">Reference proteome</keyword>
<comment type="subcellular location">
    <subcellularLocation>
        <location evidence="1">Nucleus</location>
    </subcellularLocation>
</comment>
<feature type="domain" description="BHLH" evidence="6">
    <location>
        <begin position="186"/>
        <end position="235"/>
    </location>
</feature>
<keyword evidence="5" id="KW-0539">Nucleus</keyword>
<keyword evidence="2" id="KW-0805">Transcription regulation</keyword>
<evidence type="ECO:0000313" key="7">
    <source>
        <dbReference type="EMBL" id="KAJ0225383.1"/>
    </source>
</evidence>
<protein>
    <recommendedName>
        <fullName evidence="6">BHLH domain-containing protein</fullName>
    </recommendedName>
</protein>
<evidence type="ECO:0000256" key="5">
    <source>
        <dbReference type="ARBA" id="ARBA00023242"/>
    </source>
</evidence>
<evidence type="ECO:0000259" key="6">
    <source>
        <dbReference type="PROSITE" id="PS50888"/>
    </source>
</evidence>
<name>A0A9R1WNR3_LACSA</name>